<feature type="coiled-coil region" evidence="1">
    <location>
        <begin position="332"/>
        <end position="359"/>
    </location>
</feature>
<protein>
    <submittedName>
        <fullName evidence="4">Expressed protein</fullName>
    </submittedName>
</protein>
<dbReference type="KEGG" id="dpp:DICPUDRAFT_92821"/>
<sequence>MNIKLYICVSFWFLLHIISSYSYPFNELELDKYPKLSYHEYEPNEFSMDNSDGFYGNLKIKGLTEVYGFGSNDCYQNSSKVNVYACQGISVGVSNMEYKAEKHVGWFLVGLRVNHKLEYIDCNTDMAPSISLITSNTQPSTAENSESSKTTINESSETIGIEADADYTFGSGVFGGGIDGSYSKTYKKTFKYQSYIKDWSIINHSHMDTVSDFIFDQSMPWGLRLPGKDEGRNSSNFSSWKDYTTGKVGDDKKLLPLPDLSVSIYNQKLFVPFTIDIKNKAGLNGEFLTSRPCTTVVLKTTITPTVAMIINIGESDSRLYLKTSKHQFSQFIDLDKVNLKTKEDQIKREEKRTIALEKSATTSTKTMNTNQSKARI</sequence>
<dbReference type="GeneID" id="10505958"/>
<evidence type="ECO:0000313" key="4">
    <source>
        <dbReference type="EMBL" id="EGC31272.1"/>
    </source>
</evidence>
<gene>
    <name evidence="4" type="ORF">DICPUDRAFT_92821</name>
</gene>
<evidence type="ECO:0000313" key="5">
    <source>
        <dbReference type="Proteomes" id="UP000001064"/>
    </source>
</evidence>
<feature type="signal peptide" evidence="3">
    <location>
        <begin position="1"/>
        <end position="22"/>
    </location>
</feature>
<keyword evidence="1" id="KW-0175">Coiled coil</keyword>
<name>F0ZXR9_DICPU</name>
<dbReference type="EMBL" id="GL871265">
    <property type="protein sequence ID" value="EGC31272.1"/>
    <property type="molecule type" value="Genomic_DNA"/>
</dbReference>
<dbReference type="Proteomes" id="UP000001064">
    <property type="component" value="Unassembled WGS sequence"/>
</dbReference>
<dbReference type="VEuPathDB" id="AmoebaDB:DICPUDRAFT_92821"/>
<proteinExistence type="predicted"/>
<accession>F0ZXR9</accession>
<keyword evidence="5" id="KW-1185">Reference proteome</keyword>
<dbReference type="InParanoid" id="F0ZXR9"/>
<dbReference type="AlphaFoldDB" id="F0ZXR9"/>
<organism evidence="4 5">
    <name type="scientific">Dictyostelium purpureum</name>
    <name type="common">Slime mold</name>
    <dbReference type="NCBI Taxonomy" id="5786"/>
    <lineage>
        <taxon>Eukaryota</taxon>
        <taxon>Amoebozoa</taxon>
        <taxon>Evosea</taxon>
        <taxon>Eumycetozoa</taxon>
        <taxon>Dictyostelia</taxon>
        <taxon>Dictyosteliales</taxon>
        <taxon>Dictyosteliaceae</taxon>
        <taxon>Dictyostelium</taxon>
    </lineage>
</organism>
<evidence type="ECO:0000256" key="3">
    <source>
        <dbReference type="SAM" id="SignalP"/>
    </source>
</evidence>
<evidence type="ECO:0000256" key="1">
    <source>
        <dbReference type="SAM" id="Coils"/>
    </source>
</evidence>
<keyword evidence="3" id="KW-0732">Signal</keyword>
<feature type="chain" id="PRO_5003265477" evidence="3">
    <location>
        <begin position="23"/>
        <end position="376"/>
    </location>
</feature>
<evidence type="ECO:0000256" key="2">
    <source>
        <dbReference type="SAM" id="MobiDB-lite"/>
    </source>
</evidence>
<dbReference type="RefSeq" id="XP_003292217.1">
    <property type="nucleotide sequence ID" value="XM_003292169.1"/>
</dbReference>
<reference evidence="5" key="1">
    <citation type="journal article" date="2011" name="Genome Biol.">
        <title>Comparative genomics of the social amoebae Dictyostelium discoideum and Dictyostelium purpureum.</title>
        <authorList>
            <consortium name="US DOE Joint Genome Institute (JGI-PGF)"/>
            <person name="Sucgang R."/>
            <person name="Kuo A."/>
            <person name="Tian X."/>
            <person name="Salerno W."/>
            <person name="Parikh A."/>
            <person name="Feasley C.L."/>
            <person name="Dalin E."/>
            <person name="Tu H."/>
            <person name="Huang E."/>
            <person name="Barry K."/>
            <person name="Lindquist E."/>
            <person name="Shapiro H."/>
            <person name="Bruce D."/>
            <person name="Schmutz J."/>
            <person name="Salamov A."/>
            <person name="Fey P."/>
            <person name="Gaudet P."/>
            <person name="Anjard C."/>
            <person name="Babu M.M."/>
            <person name="Basu S."/>
            <person name="Bushmanova Y."/>
            <person name="van der Wel H."/>
            <person name="Katoh-Kurasawa M."/>
            <person name="Dinh C."/>
            <person name="Coutinho P.M."/>
            <person name="Saito T."/>
            <person name="Elias M."/>
            <person name="Schaap P."/>
            <person name="Kay R.R."/>
            <person name="Henrissat B."/>
            <person name="Eichinger L."/>
            <person name="Rivero F."/>
            <person name="Putnam N.H."/>
            <person name="West C.M."/>
            <person name="Loomis W.F."/>
            <person name="Chisholm R.L."/>
            <person name="Shaulsky G."/>
            <person name="Strassmann J.E."/>
            <person name="Queller D.C."/>
            <person name="Kuspa A."/>
            <person name="Grigoriev I.V."/>
        </authorList>
    </citation>
    <scope>NUCLEOTIDE SEQUENCE [LARGE SCALE GENOMIC DNA]</scope>
    <source>
        <strain evidence="5">QSDP1</strain>
    </source>
</reference>
<feature type="region of interest" description="Disordered" evidence="2">
    <location>
        <begin position="135"/>
        <end position="154"/>
    </location>
</feature>